<evidence type="ECO:0000256" key="3">
    <source>
        <dbReference type="ARBA" id="ARBA00022475"/>
    </source>
</evidence>
<comment type="function">
    <text evidence="10">Involved in SarA attenuation. Affects resistance to oxacillin and teicoplanin, as well as the synthesis of virulence factors.</text>
</comment>
<dbReference type="InterPro" id="IPR004474">
    <property type="entry name" value="LytR_CpsA_psr"/>
</dbReference>
<evidence type="ECO:0000256" key="6">
    <source>
        <dbReference type="ARBA" id="ARBA00022989"/>
    </source>
</evidence>
<organism evidence="14 15">
    <name type="scientific">Cytobacillus kochii</name>
    <dbReference type="NCBI Taxonomy" id="859143"/>
    <lineage>
        <taxon>Bacteria</taxon>
        <taxon>Bacillati</taxon>
        <taxon>Bacillota</taxon>
        <taxon>Bacilli</taxon>
        <taxon>Bacillales</taxon>
        <taxon>Bacillaceae</taxon>
        <taxon>Cytobacillus</taxon>
    </lineage>
</organism>
<feature type="transmembrane region" description="Helical" evidence="12">
    <location>
        <begin position="21"/>
        <end position="39"/>
    </location>
</feature>
<accession>A0A248TDP2</accession>
<evidence type="ECO:0000256" key="12">
    <source>
        <dbReference type="SAM" id="Phobius"/>
    </source>
</evidence>
<feature type="domain" description="Cell envelope-related transcriptional attenuator" evidence="13">
    <location>
        <begin position="89"/>
        <end position="232"/>
    </location>
</feature>
<dbReference type="KEGG" id="bko:CKF48_02385"/>
<keyword evidence="15" id="KW-1185">Reference proteome</keyword>
<evidence type="ECO:0000259" key="13">
    <source>
        <dbReference type="Pfam" id="PF03816"/>
    </source>
</evidence>
<evidence type="ECO:0000256" key="7">
    <source>
        <dbReference type="ARBA" id="ARBA00023015"/>
    </source>
</evidence>
<evidence type="ECO:0000313" key="14">
    <source>
        <dbReference type="EMBL" id="ASV66283.1"/>
    </source>
</evidence>
<evidence type="ECO:0000256" key="10">
    <source>
        <dbReference type="ARBA" id="ARBA00037178"/>
    </source>
</evidence>
<keyword evidence="9" id="KW-0804">Transcription</keyword>
<dbReference type="PANTHER" id="PTHR33392">
    <property type="entry name" value="POLYISOPRENYL-TEICHOIC ACID--PEPTIDOGLYCAN TEICHOIC ACID TRANSFERASE TAGU"/>
    <property type="match status" value="1"/>
</dbReference>
<dbReference type="Gene3D" id="3.40.630.190">
    <property type="entry name" value="LCP protein"/>
    <property type="match status" value="1"/>
</dbReference>
<dbReference type="RefSeq" id="WP_095369858.1">
    <property type="nucleotide sequence ID" value="NZ_CP022983.1"/>
</dbReference>
<protein>
    <recommendedName>
        <fullName evidence="11">Regulatory protein MsrR</fullName>
    </recommendedName>
</protein>
<keyword evidence="4 12" id="KW-0812">Transmembrane</keyword>
<evidence type="ECO:0000256" key="2">
    <source>
        <dbReference type="ARBA" id="ARBA00006068"/>
    </source>
</evidence>
<gene>
    <name evidence="14" type="ORF">CKF48_02385</name>
</gene>
<dbReference type="Pfam" id="PF03816">
    <property type="entry name" value="LytR_cpsA_psr"/>
    <property type="match status" value="1"/>
</dbReference>
<dbReference type="EMBL" id="CP022983">
    <property type="protein sequence ID" value="ASV66283.1"/>
    <property type="molecule type" value="Genomic_DNA"/>
</dbReference>
<evidence type="ECO:0000256" key="1">
    <source>
        <dbReference type="ARBA" id="ARBA00004401"/>
    </source>
</evidence>
<proteinExistence type="inferred from homology"/>
<keyword evidence="7" id="KW-0805">Transcription regulation</keyword>
<reference evidence="14 15" key="1">
    <citation type="submission" date="2017-08" db="EMBL/GenBank/DDBJ databases">
        <title>Complete Genome Sequence of Bacillus kochii Oregon-R-modENCODE STRAIN BDGP4, isolated from Drosophila melanogaster gut.</title>
        <authorList>
            <person name="Wan K.H."/>
            <person name="Yu C."/>
            <person name="Park S."/>
            <person name="Hammonds A.S."/>
            <person name="Booth B.W."/>
            <person name="Celniker S.E."/>
        </authorList>
    </citation>
    <scope>NUCLEOTIDE SEQUENCE [LARGE SCALE GENOMIC DNA]</scope>
    <source>
        <strain evidence="14 15">BDGP4</strain>
    </source>
</reference>
<dbReference type="OrthoDB" id="9782542at2"/>
<evidence type="ECO:0000256" key="8">
    <source>
        <dbReference type="ARBA" id="ARBA00023136"/>
    </source>
</evidence>
<keyword evidence="3" id="KW-1003">Cell membrane</keyword>
<sequence>MRSERHQGKKKKRKFGKIIRNLFIIFLLVVVAVVGYSYYQFKQGLQTSKADNDSSVPEQVYEFNGEKDQYGGTNILLLGSDSRGEENARADTIMVAHYQPDSGTYKMISFMRDMYVDIPGHGQNRINAALAYGGPELLRQTIKENFNIDSQYYAILDFEGFEKVIDVAFPNGVEINVEKEMSQKIGVTLKPGLQKLDGEHLLGYVRFRNDAVGDFGRVERQQNAIKAVMNQFTSLNTIAKLPKLVGVVTPYVNTNMKTSDILYMGKDVLMNGSPQVESLRIPADGTYQNVRISGMAVLQVDLEANKQELQQFLTN</sequence>
<name>A0A248TDP2_9BACI</name>
<keyword evidence="8 12" id="KW-0472">Membrane</keyword>
<dbReference type="NCBIfam" id="TIGR00350">
    <property type="entry name" value="lytR_cpsA_psr"/>
    <property type="match status" value="1"/>
</dbReference>
<dbReference type="Proteomes" id="UP000215137">
    <property type="component" value="Chromosome"/>
</dbReference>
<keyword evidence="6 12" id="KW-1133">Transmembrane helix</keyword>
<dbReference type="PANTHER" id="PTHR33392:SF8">
    <property type="entry name" value="REGULATORY PROTEIN MSRR"/>
    <property type="match status" value="1"/>
</dbReference>
<keyword evidence="5" id="KW-0735">Signal-anchor</keyword>
<evidence type="ECO:0000313" key="15">
    <source>
        <dbReference type="Proteomes" id="UP000215137"/>
    </source>
</evidence>
<evidence type="ECO:0000256" key="11">
    <source>
        <dbReference type="ARBA" id="ARBA00040752"/>
    </source>
</evidence>
<dbReference type="GO" id="GO:0005886">
    <property type="term" value="C:plasma membrane"/>
    <property type="evidence" value="ECO:0007669"/>
    <property type="project" value="UniProtKB-SubCell"/>
</dbReference>
<dbReference type="GO" id="GO:0071555">
    <property type="term" value="P:cell wall organization"/>
    <property type="evidence" value="ECO:0007669"/>
    <property type="project" value="UniProtKB-KW"/>
</dbReference>
<evidence type="ECO:0000256" key="4">
    <source>
        <dbReference type="ARBA" id="ARBA00022692"/>
    </source>
</evidence>
<comment type="subcellular location">
    <subcellularLocation>
        <location evidence="1">Cell membrane</location>
        <topology evidence="1">Single-pass type II membrane protein</topology>
    </subcellularLocation>
</comment>
<dbReference type="InterPro" id="IPR050922">
    <property type="entry name" value="LytR/CpsA/Psr_CW_biosynth"/>
</dbReference>
<comment type="similarity">
    <text evidence="2">Belongs to the LytR/CpsA/Psr (LCP) family.</text>
</comment>
<evidence type="ECO:0000256" key="9">
    <source>
        <dbReference type="ARBA" id="ARBA00023163"/>
    </source>
</evidence>
<evidence type="ECO:0000256" key="5">
    <source>
        <dbReference type="ARBA" id="ARBA00022968"/>
    </source>
</evidence>
<dbReference type="AlphaFoldDB" id="A0A248TDP2"/>